<sequence length="289" mass="33059">MADNRAKSPLLSAQFKAKVKQRKKQLGRPVSPDAELGDGNVVEDGAVVVYQSVTRLVTLHPGNIIKKSGRTVVLQEADALRVAEAADLPVPHVYGTERTPDGRNCIILDYIQGQTLSDIWMDLTEAEKRAFARQLRAILEKMRSIPAPRAYIGDCKGERIYELRLRSTYTGPPCHSEAEFNTYLLNNLYEQTPHAIRRALARRQRTDHRVVLTHGDLGPHNIIVRDGRIVGLIDWESSGWYPEYWEYVKFLQRMVSHKGDWTAYMDDIFPREYLDELADYIALSKWQPL</sequence>
<proteinExistence type="predicted"/>
<evidence type="ECO:0000259" key="1">
    <source>
        <dbReference type="Pfam" id="PF01636"/>
    </source>
</evidence>
<dbReference type="InterPro" id="IPR051678">
    <property type="entry name" value="AGP_Transferase"/>
</dbReference>
<dbReference type="GO" id="GO:0016301">
    <property type="term" value="F:kinase activity"/>
    <property type="evidence" value="ECO:0007669"/>
    <property type="project" value="UniProtKB-KW"/>
</dbReference>
<keyword evidence="2" id="KW-0808">Transferase</keyword>
<keyword evidence="3" id="KW-1185">Reference proteome</keyword>
<dbReference type="SUPFAM" id="SSF56112">
    <property type="entry name" value="Protein kinase-like (PK-like)"/>
    <property type="match status" value="1"/>
</dbReference>
<feature type="domain" description="Aminoglycoside phosphotransferase" evidence="1">
    <location>
        <begin position="73"/>
        <end position="261"/>
    </location>
</feature>
<dbReference type="OrthoDB" id="4870707at2759"/>
<dbReference type="InterPro" id="IPR002575">
    <property type="entry name" value="Aminoglycoside_PTrfase"/>
</dbReference>
<keyword evidence="2" id="KW-0418">Kinase</keyword>
<protein>
    <submittedName>
        <fullName evidence="2">Protein kinase-like domain protein</fullName>
    </submittedName>
</protein>
<dbReference type="Gene3D" id="3.90.1200.10">
    <property type="match status" value="1"/>
</dbReference>
<dbReference type="PANTHER" id="PTHR21310">
    <property type="entry name" value="AMINOGLYCOSIDE PHOSPHOTRANSFERASE-RELATED-RELATED"/>
    <property type="match status" value="1"/>
</dbReference>
<dbReference type="Pfam" id="PF01636">
    <property type="entry name" value="APH"/>
    <property type="match status" value="1"/>
</dbReference>
<dbReference type="AlphaFoldDB" id="A0A167Z242"/>
<organism evidence="2 3">
    <name type="scientific">Niveomyces insectorum RCEF 264</name>
    <dbReference type="NCBI Taxonomy" id="1081102"/>
    <lineage>
        <taxon>Eukaryota</taxon>
        <taxon>Fungi</taxon>
        <taxon>Dikarya</taxon>
        <taxon>Ascomycota</taxon>
        <taxon>Pezizomycotina</taxon>
        <taxon>Sordariomycetes</taxon>
        <taxon>Hypocreomycetidae</taxon>
        <taxon>Hypocreales</taxon>
        <taxon>Cordycipitaceae</taxon>
        <taxon>Niveomyces</taxon>
    </lineage>
</organism>
<dbReference type="CDD" id="cd05120">
    <property type="entry name" value="APH_ChoK_like"/>
    <property type="match status" value="1"/>
</dbReference>
<name>A0A167Z242_9HYPO</name>
<dbReference type="STRING" id="1081102.A0A167Z242"/>
<reference evidence="2 3" key="1">
    <citation type="journal article" date="2016" name="Genome Biol. Evol.">
        <title>Divergent and convergent evolution of fungal pathogenicity.</title>
        <authorList>
            <person name="Shang Y."/>
            <person name="Xiao G."/>
            <person name="Zheng P."/>
            <person name="Cen K."/>
            <person name="Zhan S."/>
            <person name="Wang C."/>
        </authorList>
    </citation>
    <scope>NUCLEOTIDE SEQUENCE [LARGE SCALE GENOMIC DNA]</scope>
    <source>
        <strain evidence="2 3">RCEF 264</strain>
    </source>
</reference>
<dbReference type="EMBL" id="AZHD01000002">
    <property type="protein sequence ID" value="OAA66983.1"/>
    <property type="molecule type" value="Genomic_DNA"/>
</dbReference>
<dbReference type="Proteomes" id="UP000076874">
    <property type="component" value="Unassembled WGS sequence"/>
</dbReference>
<comment type="caution">
    <text evidence="2">The sequence shown here is derived from an EMBL/GenBank/DDBJ whole genome shotgun (WGS) entry which is preliminary data.</text>
</comment>
<dbReference type="InterPro" id="IPR011009">
    <property type="entry name" value="Kinase-like_dom_sf"/>
</dbReference>
<evidence type="ECO:0000313" key="3">
    <source>
        <dbReference type="Proteomes" id="UP000076874"/>
    </source>
</evidence>
<gene>
    <name evidence="2" type="ORF">SPI_01559</name>
</gene>
<evidence type="ECO:0000313" key="2">
    <source>
        <dbReference type="EMBL" id="OAA66983.1"/>
    </source>
</evidence>
<accession>A0A167Z242</accession>
<dbReference type="PANTHER" id="PTHR21310:SF58">
    <property type="entry name" value="AMINOGLYCOSIDE PHOSPHOTRANSFERASE DOMAIN-CONTAINING PROTEIN"/>
    <property type="match status" value="1"/>
</dbReference>